<name>A0ABQ2VMQ5_9ACTN</name>
<sequence length="76" mass="7645">MAGTAFRCTGPPLPPVPPASLVLLVLLLPLVLPLPPVPSCAVPYHIAAPPADSTVVRRGTAPTSGAAASRIENDGK</sequence>
<comment type="caution">
    <text evidence="2">The sequence shown here is derived from an EMBL/GenBank/DDBJ whole genome shotgun (WGS) entry which is preliminary data.</text>
</comment>
<organism evidence="2 3">
    <name type="scientific">Streptomyces albospinus</name>
    <dbReference type="NCBI Taxonomy" id="285515"/>
    <lineage>
        <taxon>Bacteria</taxon>
        <taxon>Bacillati</taxon>
        <taxon>Actinomycetota</taxon>
        <taxon>Actinomycetes</taxon>
        <taxon>Kitasatosporales</taxon>
        <taxon>Streptomycetaceae</taxon>
        <taxon>Streptomyces</taxon>
    </lineage>
</organism>
<feature type="region of interest" description="Disordered" evidence="1">
    <location>
        <begin position="53"/>
        <end position="76"/>
    </location>
</feature>
<proteinExistence type="predicted"/>
<evidence type="ECO:0000256" key="1">
    <source>
        <dbReference type="SAM" id="MobiDB-lite"/>
    </source>
</evidence>
<dbReference type="EMBL" id="BMRP01000036">
    <property type="protein sequence ID" value="GGU90386.1"/>
    <property type="molecule type" value="Genomic_DNA"/>
</dbReference>
<evidence type="ECO:0000313" key="2">
    <source>
        <dbReference type="EMBL" id="GGU90386.1"/>
    </source>
</evidence>
<dbReference type="Proteomes" id="UP000654471">
    <property type="component" value="Unassembled WGS sequence"/>
</dbReference>
<accession>A0ABQ2VMQ5</accession>
<evidence type="ECO:0008006" key="4">
    <source>
        <dbReference type="Google" id="ProtNLM"/>
    </source>
</evidence>
<evidence type="ECO:0000313" key="3">
    <source>
        <dbReference type="Proteomes" id="UP000654471"/>
    </source>
</evidence>
<gene>
    <name evidence="2" type="ORF">GCM10010211_66210</name>
</gene>
<reference evidence="3" key="1">
    <citation type="journal article" date="2019" name="Int. J. Syst. Evol. Microbiol.">
        <title>The Global Catalogue of Microorganisms (GCM) 10K type strain sequencing project: providing services to taxonomists for standard genome sequencing and annotation.</title>
        <authorList>
            <consortium name="The Broad Institute Genomics Platform"/>
            <consortium name="The Broad Institute Genome Sequencing Center for Infectious Disease"/>
            <person name="Wu L."/>
            <person name="Ma J."/>
        </authorList>
    </citation>
    <scope>NUCLEOTIDE SEQUENCE [LARGE SCALE GENOMIC DNA]</scope>
    <source>
        <strain evidence="3">JCM 3399</strain>
    </source>
</reference>
<keyword evidence="3" id="KW-1185">Reference proteome</keyword>
<protein>
    <recommendedName>
        <fullName evidence="4">Secreted protein</fullName>
    </recommendedName>
</protein>